<dbReference type="GO" id="GO:0005085">
    <property type="term" value="F:guanyl-nucleotide exchange factor activity"/>
    <property type="evidence" value="ECO:0007669"/>
    <property type="project" value="TreeGrafter"/>
</dbReference>
<gene>
    <name evidence="8" type="primary">jg1190</name>
    <name evidence="8" type="ORF">PAEG_LOCUS18784</name>
</gene>
<organism evidence="8 9">
    <name type="scientific">Pararge aegeria aegeria</name>
    <dbReference type="NCBI Taxonomy" id="348720"/>
    <lineage>
        <taxon>Eukaryota</taxon>
        <taxon>Metazoa</taxon>
        <taxon>Ecdysozoa</taxon>
        <taxon>Arthropoda</taxon>
        <taxon>Hexapoda</taxon>
        <taxon>Insecta</taxon>
        <taxon>Pterygota</taxon>
        <taxon>Neoptera</taxon>
        <taxon>Endopterygota</taxon>
        <taxon>Lepidoptera</taxon>
        <taxon>Glossata</taxon>
        <taxon>Ditrysia</taxon>
        <taxon>Papilionoidea</taxon>
        <taxon>Nymphalidae</taxon>
        <taxon>Satyrinae</taxon>
        <taxon>Satyrini</taxon>
        <taxon>Parargina</taxon>
        <taxon>Pararge</taxon>
    </lineage>
</organism>
<dbReference type="GO" id="GO:0003743">
    <property type="term" value="F:translation initiation factor activity"/>
    <property type="evidence" value="ECO:0007669"/>
    <property type="project" value="UniProtKB-KW"/>
</dbReference>
<dbReference type="AlphaFoldDB" id="A0A8S4S3A0"/>
<reference evidence="8" key="1">
    <citation type="submission" date="2022-03" db="EMBL/GenBank/DDBJ databases">
        <authorList>
            <person name="Lindestad O."/>
        </authorList>
    </citation>
    <scope>NUCLEOTIDE SEQUENCE</scope>
</reference>
<evidence type="ECO:0000313" key="8">
    <source>
        <dbReference type="EMBL" id="CAH2242510.1"/>
    </source>
</evidence>
<evidence type="ECO:0000256" key="3">
    <source>
        <dbReference type="ARBA" id="ARBA00022540"/>
    </source>
</evidence>
<protein>
    <recommendedName>
        <fullName evidence="5">Translation initiation factor eIF2B subunit beta</fullName>
    </recommendedName>
    <alternativeName>
        <fullName evidence="6">eIF2B GDP-GTP exchange factor subunit beta</fullName>
    </alternativeName>
</protein>
<dbReference type="PANTHER" id="PTHR45859">
    <property type="entry name" value="TRANSLATION INITIATION FACTOR EIF-2B SUBUNIT BETA"/>
    <property type="match status" value="1"/>
</dbReference>
<dbReference type="InterPro" id="IPR000649">
    <property type="entry name" value="IF-2B-related"/>
</dbReference>
<proteinExistence type="inferred from homology"/>
<dbReference type="InterPro" id="IPR027363">
    <property type="entry name" value="M1Pi_N"/>
</dbReference>
<dbReference type="Pfam" id="PF01008">
    <property type="entry name" value="IF-2B"/>
    <property type="match status" value="1"/>
</dbReference>
<evidence type="ECO:0000256" key="6">
    <source>
        <dbReference type="ARBA" id="ARBA00044228"/>
    </source>
</evidence>
<evidence type="ECO:0000313" key="9">
    <source>
        <dbReference type="Proteomes" id="UP000838756"/>
    </source>
</evidence>
<evidence type="ECO:0000256" key="4">
    <source>
        <dbReference type="ARBA" id="ARBA00022917"/>
    </source>
</evidence>
<evidence type="ECO:0000256" key="2">
    <source>
        <dbReference type="ARBA" id="ARBA00022490"/>
    </source>
</evidence>
<dbReference type="Gene3D" id="1.20.120.420">
    <property type="entry name" value="translation initiation factor eif-2b, domain 1"/>
    <property type="match status" value="1"/>
</dbReference>
<dbReference type="PANTHER" id="PTHR45859:SF1">
    <property type="entry name" value="TRANSLATION INITIATION FACTOR EIF-2B SUBUNIT BETA"/>
    <property type="match status" value="1"/>
</dbReference>
<dbReference type="EMBL" id="CAKXAJ010025650">
    <property type="protein sequence ID" value="CAH2242510.1"/>
    <property type="molecule type" value="Genomic_DNA"/>
</dbReference>
<evidence type="ECO:0000256" key="7">
    <source>
        <dbReference type="RuleBase" id="RU003814"/>
    </source>
</evidence>
<keyword evidence="4" id="KW-0648">Protein biosynthesis</keyword>
<evidence type="ECO:0000256" key="5">
    <source>
        <dbReference type="ARBA" id="ARBA00044122"/>
    </source>
</evidence>
<dbReference type="GO" id="GO:0005851">
    <property type="term" value="C:eukaryotic translation initiation factor 2B complex"/>
    <property type="evidence" value="ECO:0007669"/>
    <property type="project" value="TreeGrafter"/>
</dbReference>
<dbReference type="Proteomes" id="UP000838756">
    <property type="component" value="Unassembled WGS sequence"/>
</dbReference>
<dbReference type="SUPFAM" id="SSF100950">
    <property type="entry name" value="NagB/RpiA/CoA transferase-like"/>
    <property type="match status" value="1"/>
</dbReference>
<sequence>MAPLESKLNELDEKTMDSVVKFVSTIRSGKLRGSKNIAIATVDLLEQIISDAENTNALALISKVRAAGRTLVKALPAELSAHNMVRRVLRAVRDEQRSHANQVMLVLS</sequence>
<keyword evidence="9" id="KW-1185">Reference proteome</keyword>
<dbReference type="InterPro" id="IPR037171">
    <property type="entry name" value="NagB/RpiA_transferase-like"/>
</dbReference>
<keyword evidence="3" id="KW-0396">Initiation factor</keyword>
<dbReference type="InterPro" id="IPR051855">
    <property type="entry name" value="eIF2B_beta_subunit"/>
</dbReference>
<comment type="caution">
    <text evidence="8">The sequence shown here is derived from an EMBL/GenBank/DDBJ whole genome shotgun (WGS) entry which is preliminary data.</text>
</comment>
<evidence type="ECO:0000256" key="1">
    <source>
        <dbReference type="ARBA" id="ARBA00007251"/>
    </source>
</evidence>
<keyword evidence="2" id="KW-0963">Cytoplasm</keyword>
<accession>A0A8S4S3A0</accession>
<dbReference type="OrthoDB" id="269919at2759"/>
<name>A0A8S4S3A0_9NEOP</name>
<comment type="similarity">
    <text evidence="1 7">Belongs to the eIF-2B alpha/beta/delta subunits family.</text>
</comment>